<organism evidence="5 6">
    <name type="scientific">Letharia lupina</name>
    <dbReference type="NCBI Taxonomy" id="560253"/>
    <lineage>
        <taxon>Eukaryota</taxon>
        <taxon>Fungi</taxon>
        <taxon>Dikarya</taxon>
        <taxon>Ascomycota</taxon>
        <taxon>Pezizomycotina</taxon>
        <taxon>Lecanoromycetes</taxon>
        <taxon>OSLEUM clade</taxon>
        <taxon>Lecanoromycetidae</taxon>
        <taxon>Lecanorales</taxon>
        <taxon>Lecanorineae</taxon>
        <taxon>Parmeliaceae</taxon>
        <taxon>Letharia</taxon>
    </lineage>
</organism>
<gene>
    <name evidence="5" type="ORF">HO133_001903</name>
</gene>
<dbReference type="GO" id="GO:0070897">
    <property type="term" value="P:transcription preinitiation complex assembly"/>
    <property type="evidence" value="ECO:0007669"/>
    <property type="project" value="InterPro"/>
</dbReference>
<keyword evidence="2" id="KW-0804">Transcription</keyword>
<evidence type="ECO:0000256" key="3">
    <source>
        <dbReference type="SAM" id="MobiDB-lite"/>
    </source>
</evidence>
<dbReference type="EMBL" id="JACCJB010000013">
    <property type="protein sequence ID" value="KAF6221935.1"/>
    <property type="molecule type" value="Genomic_DNA"/>
</dbReference>
<dbReference type="InterPro" id="IPR000812">
    <property type="entry name" value="TFIIB"/>
</dbReference>
<dbReference type="Proteomes" id="UP000593566">
    <property type="component" value="Unassembled WGS sequence"/>
</dbReference>
<dbReference type="PANTHER" id="PTHR11618">
    <property type="entry name" value="TRANSCRIPTION INITIATION FACTOR IIB-RELATED"/>
    <property type="match status" value="1"/>
</dbReference>
<dbReference type="SUPFAM" id="SSF47954">
    <property type="entry name" value="Cyclin-like"/>
    <property type="match status" value="1"/>
</dbReference>
<dbReference type="InterPro" id="IPR036915">
    <property type="entry name" value="Cyclin-like_sf"/>
</dbReference>
<dbReference type="Gene3D" id="1.10.472.10">
    <property type="entry name" value="Cyclin-like"/>
    <property type="match status" value="2"/>
</dbReference>
<reference evidence="5 6" key="1">
    <citation type="journal article" date="2020" name="Genomics">
        <title>Complete, high-quality genomes from long-read metagenomic sequencing of two wolf lichen thalli reveals enigmatic genome architecture.</title>
        <authorList>
            <person name="McKenzie S.K."/>
            <person name="Walston R.F."/>
            <person name="Allen J.L."/>
        </authorList>
    </citation>
    <scope>NUCLEOTIDE SEQUENCE [LARGE SCALE GENOMIC DNA]</scope>
    <source>
        <strain evidence="5">WasteWater1</strain>
    </source>
</reference>
<sequence>MASFATSETSLLDTSSFEKMVPSNGGSAFVVNQDLPEGLRAGYKEIKTLCEKMDTRLHIHSYARELFEAVYESEEFVSEPQKTVVAGCLFIAYEATEDDPVTREATGGYRILQESKISYHERSILAPAADLDVLRIFAALEEFLPKASVGDADEVMEPAVVNEAKGYNAAVVENENPDDADSSVGDSTKFFRAAYKRIETLCECLPIPSQILCNVTARIKSLYKNVHLSGGFEQDEQAAVVAGCFYLAFRQLGVPRTFREVWIVTGVPIVELEAVVKDLEQFLAEEARLEIQSEEEARYLPGEPDTGSSSYRAHSSDDSEAEGPADEGRERLVYLRQKSALPYRVQSTAIDTQLYRNEVQLIKNYHFEARVPFGTNHLLQVKKSTRACWLVTKNSSASTKPWAAIHRNARELYEKSYASGHFTCWPQNTVILRCLSIAFSDTRSTLYIRQRDA</sequence>
<evidence type="ECO:0000256" key="2">
    <source>
        <dbReference type="ARBA" id="ARBA00023163"/>
    </source>
</evidence>
<protein>
    <recommendedName>
        <fullName evidence="4">Transcription factor TFIIB cyclin-like domain-containing protein</fullName>
    </recommendedName>
</protein>
<keyword evidence="6" id="KW-1185">Reference proteome</keyword>
<evidence type="ECO:0000259" key="4">
    <source>
        <dbReference type="Pfam" id="PF00382"/>
    </source>
</evidence>
<dbReference type="InterPro" id="IPR013150">
    <property type="entry name" value="TFIIB_cyclin"/>
</dbReference>
<accession>A0A8H6CEJ5</accession>
<dbReference type="RefSeq" id="XP_037151370.1">
    <property type="nucleotide sequence ID" value="XM_037292831.1"/>
</dbReference>
<dbReference type="PANTHER" id="PTHR11618:SF13">
    <property type="entry name" value="TRANSCRIPTION INITIATION FACTOR IIB"/>
    <property type="match status" value="1"/>
</dbReference>
<dbReference type="GO" id="GO:0005634">
    <property type="term" value="C:nucleus"/>
    <property type="evidence" value="ECO:0007669"/>
    <property type="project" value="TreeGrafter"/>
</dbReference>
<dbReference type="GO" id="GO:0016251">
    <property type="term" value="F:RNA polymerase II general transcription initiation factor activity"/>
    <property type="evidence" value="ECO:0007669"/>
    <property type="project" value="TreeGrafter"/>
</dbReference>
<proteinExistence type="predicted"/>
<keyword evidence="1" id="KW-0805">Transcription regulation</keyword>
<dbReference type="GO" id="GO:0006367">
    <property type="term" value="P:transcription initiation at RNA polymerase II promoter"/>
    <property type="evidence" value="ECO:0007669"/>
    <property type="project" value="TreeGrafter"/>
</dbReference>
<feature type="region of interest" description="Disordered" evidence="3">
    <location>
        <begin position="294"/>
        <end position="328"/>
    </location>
</feature>
<evidence type="ECO:0000313" key="6">
    <source>
        <dbReference type="Proteomes" id="UP000593566"/>
    </source>
</evidence>
<dbReference type="GO" id="GO:0097550">
    <property type="term" value="C:transcription preinitiation complex"/>
    <property type="evidence" value="ECO:0007669"/>
    <property type="project" value="TreeGrafter"/>
</dbReference>
<dbReference type="GeneID" id="59330317"/>
<evidence type="ECO:0000313" key="5">
    <source>
        <dbReference type="EMBL" id="KAF6221935.1"/>
    </source>
</evidence>
<feature type="domain" description="Transcription factor TFIIB cyclin-like" evidence="4">
    <location>
        <begin position="192"/>
        <end position="275"/>
    </location>
</feature>
<comment type="caution">
    <text evidence="5">The sequence shown here is derived from an EMBL/GenBank/DDBJ whole genome shotgun (WGS) entry which is preliminary data.</text>
</comment>
<dbReference type="GO" id="GO:0017025">
    <property type="term" value="F:TBP-class protein binding"/>
    <property type="evidence" value="ECO:0007669"/>
    <property type="project" value="InterPro"/>
</dbReference>
<evidence type="ECO:0000256" key="1">
    <source>
        <dbReference type="ARBA" id="ARBA00023015"/>
    </source>
</evidence>
<dbReference type="AlphaFoldDB" id="A0A8H6CEJ5"/>
<dbReference type="Pfam" id="PF00382">
    <property type="entry name" value="TFIIB"/>
    <property type="match status" value="1"/>
</dbReference>
<name>A0A8H6CEJ5_9LECA</name>